<protein>
    <submittedName>
        <fullName evidence="7">Threonine transporter RhtB</fullName>
    </submittedName>
</protein>
<evidence type="ECO:0000313" key="8">
    <source>
        <dbReference type="Proteomes" id="UP000013243"/>
    </source>
</evidence>
<dbReference type="AlphaFoldDB" id="A0A1B1A9A1"/>
<dbReference type="RefSeq" id="WP_046002610.1">
    <property type="nucleotide sequence ID" value="NZ_CP015231.1"/>
</dbReference>
<keyword evidence="5 6" id="KW-0472">Membrane</keyword>
<dbReference type="Proteomes" id="UP000013243">
    <property type="component" value="Plasmid unnamed1"/>
</dbReference>
<feature type="transmembrane region" description="Helical" evidence="6">
    <location>
        <begin position="40"/>
        <end position="68"/>
    </location>
</feature>
<name>A0A1B1A9A1_9RHOB</name>
<dbReference type="InterPro" id="IPR001123">
    <property type="entry name" value="LeuE-type"/>
</dbReference>
<evidence type="ECO:0000256" key="1">
    <source>
        <dbReference type="ARBA" id="ARBA00004651"/>
    </source>
</evidence>
<dbReference type="PANTHER" id="PTHR30086">
    <property type="entry name" value="ARGININE EXPORTER PROTEIN ARGO"/>
    <property type="match status" value="1"/>
</dbReference>
<dbReference type="PIRSF" id="PIRSF006324">
    <property type="entry name" value="LeuE"/>
    <property type="match status" value="1"/>
</dbReference>
<organism evidence="7 8">
    <name type="scientific">Tritonibacter mobilis F1926</name>
    <dbReference type="NCBI Taxonomy" id="1265309"/>
    <lineage>
        <taxon>Bacteria</taxon>
        <taxon>Pseudomonadati</taxon>
        <taxon>Pseudomonadota</taxon>
        <taxon>Alphaproteobacteria</taxon>
        <taxon>Rhodobacterales</taxon>
        <taxon>Paracoccaceae</taxon>
        <taxon>Tritonibacter</taxon>
    </lineage>
</organism>
<feature type="transmembrane region" description="Helical" evidence="6">
    <location>
        <begin position="75"/>
        <end position="93"/>
    </location>
</feature>
<sequence length="207" mass="20995">MIALSTFAAFVPAALALNITPGADMMFCLGQGLKSGPRPAIAASLGVAAGGMVHVALAGLGVAAVVAARPALFDIIRWVGVAYLLYLAWGAIMHPGGAQAPGQAVRASRAFRAGLMVSLTNPKVILFVLAFVPQFIRPEAGSVLGQFLVFGAIIGLGGVMINGGVGVFAGRARALFAGGGRAARWMSRITGGIFAGLAVRLALLERA</sequence>
<feature type="transmembrane region" description="Helical" evidence="6">
    <location>
        <begin position="113"/>
        <end position="132"/>
    </location>
</feature>
<comment type="subcellular location">
    <subcellularLocation>
        <location evidence="1">Cell membrane</location>
        <topology evidence="1">Multi-pass membrane protein</topology>
    </subcellularLocation>
</comment>
<keyword evidence="3 6" id="KW-0812">Transmembrane</keyword>
<feature type="transmembrane region" description="Helical" evidence="6">
    <location>
        <begin position="185"/>
        <end position="203"/>
    </location>
</feature>
<accession>A0A1B1A9A1</accession>
<gene>
    <name evidence="7" type="ORF">K529_020435</name>
</gene>
<dbReference type="EMBL" id="CP015231">
    <property type="protein sequence ID" value="ANP43126.1"/>
    <property type="molecule type" value="Genomic_DNA"/>
</dbReference>
<evidence type="ECO:0000256" key="3">
    <source>
        <dbReference type="ARBA" id="ARBA00022692"/>
    </source>
</evidence>
<keyword evidence="2" id="KW-1003">Cell membrane</keyword>
<reference evidence="7 8" key="1">
    <citation type="journal article" date="2016" name="ISME J.">
        <title>Global occurrence and heterogeneity of the Roseobacter-clade species Ruegeria mobilis.</title>
        <authorList>
            <person name="Sonnenschein E."/>
            <person name="Gram L."/>
        </authorList>
    </citation>
    <scope>NUCLEOTIDE SEQUENCE [LARGE SCALE GENOMIC DNA]</scope>
    <source>
        <strain evidence="7 8">F1926</strain>
        <plasmid evidence="7 8">unnamed1</plasmid>
    </source>
</reference>
<dbReference type="GO" id="GO:0005886">
    <property type="term" value="C:plasma membrane"/>
    <property type="evidence" value="ECO:0007669"/>
    <property type="project" value="UniProtKB-SubCell"/>
</dbReference>
<dbReference type="GeneID" id="28252255"/>
<proteinExistence type="predicted"/>
<evidence type="ECO:0000256" key="5">
    <source>
        <dbReference type="ARBA" id="ARBA00023136"/>
    </source>
</evidence>
<keyword evidence="7" id="KW-0614">Plasmid</keyword>
<dbReference type="OrthoDB" id="9807053at2"/>
<evidence type="ECO:0000256" key="6">
    <source>
        <dbReference type="SAM" id="Phobius"/>
    </source>
</evidence>
<evidence type="ECO:0000256" key="2">
    <source>
        <dbReference type="ARBA" id="ARBA00022475"/>
    </source>
</evidence>
<dbReference type="GO" id="GO:0015171">
    <property type="term" value="F:amino acid transmembrane transporter activity"/>
    <property type="evidence" value="ECO:0007669"/>
    <property type="project" value="TreeGrafter"/>
</dbReference>
<dbReference type="PANTHER" id="PTHR30086:SF20">
    <property type="entry name" value="ARGININE EXPORTER PROTEIN ARGO-RELATED"/>
    <property type="match status" value="1"/>
</dbReference>
<evidence type="ECO:0000313" key="7">
    <source>
        <dbReference type="EMBL" id="ANP43126.1"/>
    </source>
</evidence>
<geneLocation type="plasmid" evidence="7 8">
    <name>unnamed1</name>
</geneLocation>
<feature type="transmembrane region" description="Helical" evidence="6">
    <location>
        <begin position="144"/>
        <end position="165"/>
    </location>
</feature>
<evidence type="ECO:0000256" key="4">
    <source>
        <dbReference type="ARBA" id="ARBA00022989"/>
    </source>
</evidence>
<keyword evidence="4 6" id="KW-1133">Transmembrane helix</keyword>
<dbReference type="KEGG" id="rmb:K529_020435"/>
<dbReference type="Pfam" id="PF01810">
    <property type="entry name" value="LysE"/>
    <property type="match status" value="1"/>
</dbReference>